<reference evidence="1" key="1">
    <citation type="submission" date="2021-03" db="EMBL/GenBank/DDBJ databases">
        <title>Genome sequencing of Bifidobacterium longum subsp. infantis JCM 7009.</title>
        <authorList>
            <person name="Kim J."/>
        </authorList>
    </citation>
    <scope>NUCLEOTIDE SEQUENCE</scope>
    <source>
        <strain evidence="1">JCM 7009</strain>
    </source>
</reference>
<dbReference type="Proteomes" id="UP000663618">
    <property type="component" value="Chromosome"/>
</dbReference>
<protein>
    <submittedName>
        <fullName evidence="1">Uncharacterized protein</fullName>
    </submittedName>
</protein>
<name>A0AAX1LK99_BIFLI</name>
<organism evidence="1 2">
    <name type="scientific">Bifidobacterium longum subsp. infantis</name>
    <dbReference type="NCBI Taxonomy" id="1682"/>
    <lineage>
        <taxon>Bacteria</taxon>
        <taxon>Bacillati</taxon>
        <taxon>Actinomycetota</taxon>
        <taxon>Actinomycetes</taxon>
        <taxon>Bifidobacteriales</taxon>
        <taxon>Bifidobacteriaceae</taxon>
        <taxon>Bifidobacterium</taxon>
    </lineage>
</organism>
<sequence>MLEYERLINLAVSRNQCIALVVVVVRNDAVPRSEAEADSLQPTANPVFPQLMRTADEFNIRSAARLAEKLYLAVKVVIVDIFERDYLPHLEV</sequence>
<dbReference type="RefSeq" id="WP_206648712.1">
    <property type="nucleotide sequence ID" value="NZ_CP071248.1"/>
</dbReference>
<evidence type="ECO:0000313" key="2">
    <source>
        <dbReference type="Proteomes" id="UP000663618"/>
    </source>
</evidence>
<evidence type="ECO:0000313" key="1">
    <source>
        <dbReference type="EMBL" id="QSP97661.1"/>
    </source>
</evidence>
<accession>A0AAX1LK99</accession>
<dbReference type="EMBL" id="CP071248">
    <property type="protein sequence ID" value="QSP97661.1"/>
    <property type="molecule type" value="Genomic_DNA"/>
</dbReference>
<dbReference type="AlphaFoldDB" id="A0AAX1LK99"/>
<proteinExistence type="predicted"/>
<gene>
    <name evidence="1" type="ORF">BLI009_00290</name>
</gene>